<dbReference type="InterPro" id="IPR051086">
    <property type="entry name" value="RNase_D-like"/>
</dbReference>
<dbReference type="SUPFAM" id="SSF53098">
    <property type="entry name" value="Ribonuclease H-like"/>
    <property type="match status" value="1"/>
</dbReference>
<organism evidence="2">
    <name type="scientific">marine metagenome</name>
    <dbReference type="NCBI Taxonomy" id="408172"/>
    <lineage>
        <taxon>unclassified sequences</taxon>
        <taxon>metagenomes</taxon>
        <taxon>ecological metagenomes</taxon>
    </lineage>
</organism>
<dbReference type="GO" id="GO:0003676">
    <property type="term" value="F:nucleic acid binding"/>
    <property type="evidence" value="ECO:0007669"/>
    <property type="project" value="InterPro"/>
</dbReference>
<gene>
    <name evidence="2" type="ORF">METZ01_LOCUS185973</name>
</gene>
<dbReference type="SMART" id="SM00474">
    <property type="entry name" value="35EXOc"/>
    <property type="match status" value="1"/>
</dbReference>
<protein>
    <recommendedName>
        <fullName evidence="1">3'-5' exonuclease domain-containing protein</fullName>
    </recommendedName>
</protein>
<proteinExistence type="predicted"/>
<dbReference type="Pfam" id="PF01612">
    <property type="entry name" value="DNA_pol_A_exo1"/>
    <property type="match status" value="1"/>
</dbReference>
<dbReference type="Gene3D" id="3.30.420.10">
    <property type="entry name" value="Ribonuclease H-like superfamily/Ribonuclease H"/>
    <property type="match status" value="1"/>
</dbReference>
<reference evidence="2" key="1">
    <citation type="submission" date="2018-05" db="EMBL/GenBank/DDBJ databases">
        <authorList>
            <person name="Lanie J.A."/>
            <person name="Ng W.-L."/>
            <person name="Kazmierczak K.M."/>
            <person name="Andrzejewski T.M."/>
            <person name="Davidsen T.M."/>
            <person name="Wayne K.J."/>
            <person name="Tettelin H."/>
            <person name="Glass J.I."/>
            <person name="Rusch D."/>
            <person name="Podicherti R."/>
            <person name="Tsui H.-C.T."/>
            <person name="Winkler M.E."/>
        </authorList>
    </citation>
    <scope>NUCLEOTIDE SEQUENCE</scope>
</reference>
<dbReference type="PANTHER" id="PTHR47649:SF1">
    <property type="entry name" value="RIBONUCLEASE D"/>
    <property type="match status" value="1"/>
</dbReference>
<dbReference type="PANTHER" id="PTHR47649">
    <property type="entry name" value="RIBONUCLEASE D"/>
    <property type="match status" value="1"/>
</dbReference>
<dbReference type="InterPro" id="IPR002562">
    <property type="entry name" value="3'-5'_exonuclease_dom"/>
</dbReference>
<evidence type="ECO:0000259" key="1">
    <source>
        <dbReference type="SMART" id="SM00474"/>
    </source>
</evidence>
<accession>A0A382D4R3</accession>
<dbReference type="GO" id="GO:0006139">
    <property type="term" value="P:nucleobase-containing compound metabolic process"/>
    <property type="evidence" value="ECO:0007669"/>
    <property type="project" value="InterPro"/>
</dbReference>
<dbReference type="CDD" id="cd06142">
    <property type="entry name" value="RNaseD_exo"/>
    <property type="match status" value="1"/>
</dbReference>
<name>A0A382D4R3_9ZZZZ</name>
<feature type="domain" description="3'-5' exonuclease" evidence="1">
    <location>
        <begin position="2"/>
        <end position="170"/>
    </location>
</feature>
<dbReference type="InterPro" id="IPR012337">
    <property type="entry name" value="RNaseH-like_sf"/>
</dbReference>
<dbReference type="GO" id="GO:0008408">
    <property type="term" value="F:3'-5' exonuclease activity"/>
    <property type="evidence" value="ECO:0007669"/>
    <property type="project" value="InterPro"/>
</dbReference>
<evidence type="ECO:0000313" key="2">
    <source>
        <dbReference type="EMBL" id="SVB33119.1"/>
    </source>
</evidence>
<sequence length="282" mass="33273">MFHLIKNNIDLEDLDKELLNYKLIGIDTEFRRKSKEDIKLALIQINNGDEIFLIDCIAIGQYQGNCMFLKDSSVCKIFHSFREDIEAIFSWTNQELKNTFDTQLANAFLGGSFSISYQNLVEKMLDVKIDKFETRSNWVRRPLRDAQLLYAASDVEFLLDLHQKQLQELEQLGRFSWLQEELSYSKYKLECEENRKSIKSTHKLTKEQEKRFLTDFNLLVQSLSESFKINKTLVFSKKSQKELLKLILIEGTESALCNLTLWRKELLLEKLLDLIKKYNLNF</sequence>
<dbReference type="AlphaFoldDB" id="A0A382D4R3"/>
<dbReference type="EMBL" id="UINC01037518">
    <property type="protein sequence ID" value="SVB33119.1"/>
    <property type="molecule type" value="Genomic_DNA"/>
</dbReference>
<dbReference type="InterPro" id="IPR036397">
    <property type="entry name" value="RNaseH_sf"/>
</dbReference>